<name>A0A7S4G340_9EUGL</name>
<evidence type="ECO:0000313" key="2">
    <source>
        <dbReference type="EMBL" id="CAE0823711.1"/>
    </source>
</evidence>
<organism evidence="2">
    <name type="scientific">Eutreptiella gymnastica</name>
    <dbReference type="NCBI Taxonomy" id="73025"/>
    <lineage>
        <taxon>Eukaryota</taxon>
        <taxon>Discoba</taxon>
        <taxon>Euglenozoa</taxon>
        <taxon>Euglenida</taxon>
        <taxon>Spirocuta</taxon>
        <taxon>Euglenophyceae</taxon>
        <taxon>Eutreptiales</taxon>
        <taxon>Eutreptiaceae</taxon>
        <taxon>Eutreptiella</taxon>
    </lineage>
</organism>
<sequence length="109" mass="12091">MQESRAPHPQLTRVGQHGTLAPFRRKCCGTFAGFRLHVSVHPKPITEQPRLSPNESRKHQNRRHNGLQTTEMPPPENARAPRKVLSMVVKAYSGACLDLIPPSPSGSSH</sequence>
<feature type="region of interest" description="Disordered" evidence="1">
    <location>
        <begin position="41"/>
        <end position="79"/>
    </location>
</feature>
<evidence type="ECO:0000256" key="1">
    <source>
        <dbReference type="SAM" id="MobiDB-lite"/>
    </source>
</evidence>
<gene>
    <name evidence="2" type="ORF">EGYM00163_LOCUS34914</name>
</gene>
<protein>
    <submittedName>
        <fullName evidence="2">Uncharacterized protein</fullName>
    </submittedName>
</protein>
<accession>A0A7S4G340</accession>
<dbReference type="AlphaFoldDB" id="A0A7S4G340"/>
<reference evidence="2" key="1">
    <citation type="submission" date="2021-01" db="EMBL/GenBank/DDBJ databases">
        <authorList>
            <person name="Corre E."/>
            <person name="Pelletier E."/>
            <person name="Niang G."/>
            <person name="Scheremetjew M."/>
            <person name="Finn R."/>
            <person name="Kale V."/>
            <person name="Holt S."/>
            <person name="Cochrane G."/>
            <person name="Meng A."/>
            <person name="Brown T."/>
            <person name="Cohen L."/>
        </authorList>
    </citation>
    <scope>NUCLEOTIDE SEQUENCE</scope>
    <source>
        <strain evidence="2">CCMP1594</strain>
    </source>
</reference>
<dbReference type="EMBL" id="HBJA01101352">
    <property type="protein sequence ID" value="CAE0823711.1"/>
    <property type="molecule type" value="Transcribed_RNA"/>
</dbReference>
<proteinExistence type="predicted"/>